<protein>
    <recommendedName>
        <fullName evidence="3">SH3b domain-containing protein</fullName>
    </recommendedName>
</protein>
<dbReference type="PROSITE" id="PS51781">
    <property type="entry name" value="SH3B"/>
    <property type="match status" value="1"/>
</dbReference>
<reference evidence="4" key="2">
    <citation type="submission" date="2020-09" db="EMBL/GenBank/DDBJ databases">
        <authorList>
            <person name="Sun Q."/>
            <person name="Kim S."/>
        </authorList>
    </citation>
    <scope>NUCLEOTIDE SEQUENCE</scope>
    <source>
        <strain evidence="4">KCTC 12711</strain>
    </source>
</reference>
<comment type="caution">
    <text evidence="4">The sequence shown here is derived from an EMBL/GenBank/DDBJ whole genome shotgun (WGS) entry which is preliminary data.</text>
</comment>
<evidence type="ECO:0000313" key="5">
    <source>
        <dbReference type="Proteomes" id="UP000614811"/>
    </source>
</evidence>
<dbReference type="InterPro" id="IPR006597">
    <property type="entry name" value="Sel1-like"/>
</dbReference>
<dbReference type="Gene3D" id="2.30.30.40">
    <property type="entry name" value="SH3 Domains"/>
    <property type="match status" value="2"/>
</dbReference>
<feature type="chain" id="PRO_5037297064" description="SH3b domain-containing protein" evidence="2">
    <location>
        <begin position="18"/>
        <end position="440"/>
    </location>
</feature>
<dbReference type="Pfam" id="PF08238">
    <property type="entry name" value="Sel1"/>
    <property type="match status" value="3"/>
</dbReference>
<name>A0A918VPN5_9GAMM</name>
<gene>
    <name evidence="4" type="ORF">GCM10008090_23090</name>
</gene>
<evidence type="ECO:0000259" key="3">
    <source>
        <dbReference type="PROSITE" id="PS51781"/>
    </source>
</evidence>
<dbReference type="Gene3D" id="1.25.40.10">
    <property type="entry name" value="Tetratricopeptide repeat domain"/>
    <property type="match status" value="1"/>
</dbReference>
<sequence length="440" mass="48595">MVSVLLGIALTLSNAQAQNRQLPRTSADILQAEHQKELQKWTVKAYEGDPEAQFKVGVLYTNAQFSEPDFGQAVYWYKQAARQGHVLAQYNLGHQYLTGVGVKKSDVTAMQWWLKSAAQDHALSQFNIGRAYYLGIGLTKDLDESRRWFERAARNHEPKSIEILEQLGWAEPGQYTKQQDLPEPVVESTPTDVVAEERAYPVIPSRSDEFESVVQPLEEEPEPAPTKPAREVVTKTVRAPSSTPATKTPPASRVLTQQQRDVQTTTPGQMKSTETPPEVTRTSATKPPAPEVTPTTEPASDTSTESASSNTDHEIAVYTNPAIRSVLIGVLKQQETLEIVQRGAEWTSVRSRDGFPVWVSGDFVRTNGSTGTITGSAVNARSVPIIINGTVVGQLNKNESVKILGERGDWFRIMSPTRFIAWVKTSALRTRQKTGQNTDG</sequence>
<dbReference type="Proteomes" id="UP000614811">
    <property type="component" value="Unassembled WGS sequence"/>
</dbReference>
<feature type="region of interest" description="Disordered" evidence="1">
    <location>
        <begin position="206"/>
        <end position="313"/>
    </location>
</feature>
<feature type="compositionally biased region" description="Polar residues" evidence="1">
    <location>
        <begin position="300"/>
        <end position="310"/>
    </location>
</feature>
<dbReference type="SUPFAM" id="SSF81901">
    <property type="entry name" value="HCP-like"/>
    <property type="match status" value="1"/>
</dbReference>
<evidence type="ECO:0000313" key="4">
    <source>
        <dbReference type="EMBL" id="GHA12560.1"/>
    </source>
</evidence>
<dbReference type="EMBL" id="BMXA01000003">
    <property type="protein sequence ID" value="GHA12560.1"/>
    <property type="molecule type" value="Genomic_DNA"/>
</dbReference>
<evidence type="ECO:0000256" key="2">
    <source>
        <dbReference type="SAM" id="SignalP"/>
    </source>
</evidence>
<keyword evidence="5" id="KW-1185">Reference proteome</keyword>
<dbReference type="Pfam" id="PF08239">
    <property type="entry name" value="SH3_3"/>
    <property type="match status" value="1"/>
</dbReference>
<proteinExistence type="predicted"/>
<keyword evidence="2" id="KW-0732">Signal</keyword>
<dbReference type="SMART" id="SM00287">
    <property type="entry name" value="SH3b"/>
    <property type="match status" value="2"/>
</dbReference>
<accession>A0A918VPN5</accession>
<dbReference type="PANTHER" id="PTHR11102">
    <property type="entry name" value="SEL-1-LIKE PROTEIN"/>
    <property type="match status" value="1"/>
</dbReference>
<evidence type="ECO:0000256" key="1">
    <source>
        <dbReference type="SAM" id="MobiDB-lite"/>
    </source>
</evidence>
<organism evidence="4 5">
    <name type="scientific">Arenicella chitinivorans</name>
    <dbReference type="NCBI Taxonomy" id="1329800"/>
    <lineage>
        <taxon>Bacteria</taxon>
        <taxon>Pseudomonadati</taxon>
        <taxon>Pseudomonadota</taxon>
        <taxon>Gammaproteobacteria</taxon>
        <taxon>Arenicellales</taxon>
        <taxon>Arenicellaceae</taxon>
        <taxon>Arenicella</taxon>
    </lineage>
</organism>
<feature type="compositionally biased region" description="Low complexity" evidence="1">
    <location>
        <begin position="239"/>
        <end position="252"/>
    </location>
</feature>
<dbReference type="InterPro" id="IPR011990">
    <property type="entry name" value="TPR-like_helical_dom_sf"/>
</dbReference>
<dbReference type="PANTHER" id="PTHR11102:SF160">
    <property type="entry name" value="ERAD-ASSOCIATED E3 UBIQUITIN-PROTEIN LIGASE COMPONENT HRD3"/>
    <property type="match status" value="1"/>
</dbReference>
<feature type="domain" description="SH3b" evidence="3">
    <location>
        <begin position="368"/>
        <end position="432"/>
    </location>
</feature>
<dbReference type="AlphaFoldDB" id="A0A918VPN5"/>
<feature type="signal peptide" evidence="2">
    <location>
        <begin position="1"/>
        <end position="17"/>
    </location>
</feature>
<dbReference type="InterPro" id="IPR003646">
    <property type="entry name" value="SH3-like_bac-type"/>
</dbReference>
<feature type="compositionally biased region" description="Polar residues" evidence="1">
    <location>
        <begin position="254"/>
        <end position="283"/>
    </location>
</feature>
<dbReference type="SMART" id="SM00671">
    <property type="entry name" value="SEL1"/>
    <property type="match status" value="3"/>
</dbReference>
<dbReference type="InterPro" id="IPR050767">
    <property type="entry name" value="Sel1_AlgK"/>
</dbReference>
<reference evidence="4" key="1">
    <citation type="journal article" date="2014" name="Int. J. Syst. Evol. Microbiol.">
        <title>Complete genome sequence of Corynebacterium casei LMG S-19264T (=DSM 44701T), isolated from a smear-ripened cheese.</title>
        <authorList>
            <consortium name="US DOE Joint Genome Institute (JGI-PGF)"/>
            <person name="Walter F."/>
            <person name="Albersmeier A."/>
            <person name="Kalinowski J."/>
            <person name="Ruckert C."/>
        </authorList>
    </citation>
    <scope>NUCLEOTIDE SEQUENCE</scope>
    <source>
        <strain evidence="4">KCTC 12711</strain>
    </source>
</reference>
<dbReference type="RefSeq" id="WP_189401173.1">
    <property type="nucleotide sequence ID" value="NZ_BMXA01000003.1"/>
</dbReference>